<evidence type="ECO:0000313" key="3">
    <source>
        <dbReference type="Proteomes" id="UP000827986"/>
    </source>
</evidence>
<feature type="region of interest" description="Disordered" evidence="1">
    <location>
        <begin position="1"/>
        <end position="43"/>
    </location>
</feature>
<dbReference type="CDD" id="cd00063">
    <property type="entry name" value="FN3"/>
    <property type="match status" value="1"/>
</dbReference>
<accession>A0A9D3WPI6</accession>
<comment type="caution">
    <text evidence="2">The sequence shown here is derived from an EMBL/GenBank/DDBJ whole genome shotgun (WGS) entry which is preliminary data.</text>
</comment>
<reference evidence="2" key="1">
    <citation type="submission" date="2021-09" db="EMBL/GenBank/DDBJ databases">
        <title>The genome of Mauremys mutica provides insights into the evolution of semi-aquatic lifestyle.</title>
        <authorList>
            <person name="Gong S."/>
            <person name="Gao Y."/>
        </authorList>
    </citation>
    <scope>NUCLEOTIDE SEQUENCE</scope>
    <source>
        <strain evidence="2">MM-2020</strain>
        <tissue evidence="2">Muscle</tissue>
    </source>
</reference>
<protein>
    <submittedName>
        <fullName evidence="2">Uncharacterized protein</fullName>
    </submittedName>
</protein>
<gene>
    <name evidence="2" type="ORF">KIL84_004952</name>
</gene>
<dbReference type="InterPro" id="IPR036116">
    <property type="entry name" value="FN3_sf"/>
</dbReference>
<dbReference type="EMBL" id="JAHDVG010000570">
    <property type="protein sequence ID" value="KAH1164732.1"/>
    <property type="molecule type" value="Genomic_DNA"/>
</dbReference>
<dbReference type="InterPro" id="IPR003961">
    <property type="entry name" value="FN3_dom"/>
</dbReference>
<keyword evidence="3" id="KW-1185">Reference proteome</keyword>
<dbReference type="SUPFAM" id="SSF49265">
    <property type="entry name" value="Fibronectin type III"/>
    <property type="match status" value="1"/>
</dbReference>
<dbReference type="Proteomes" id="UP000827986">
    <property type="component" value="Unassembled WGS sequence"/>
</dbReference>
<dbReference type="AlphaFoldDB" id="A0A9D3WPI6"/>
<proteinExistence type="predicted"/>
<dbReference type="InterPro" id="IPR013783">
    <property type="entry name" value="Ig-like_fold"/>
</dbReference>
<dbReference type="Gene3D" id="2.60.40.10">
    <property type="entry name" value="Immunoglobulins"/>
    <property type="match status" value="1"/>
</dbReference>
<evidence type="ECO:0000256" key="1">
    <source>
        <dbReference type="SAM" id="MobiDB-lite"/>
    </source>
</evidence>
<organism evidence="2 3">
    <name type="scientific">Mauremys mutica</name>
    <name type="common">yellowpond turtle</name>
    <dbReference type="NCBI Taxonomy" id="74926"/>
    <lineage>
        <taxon>Eukaryota</taxon>
        <taxon>Metazoa</taxon>
        <taxon>Chordata</taxon>
        <taxon>Craniata</taxon>
        <taxon>Vertebrata</taxon>
        <taxon>Euteleostomi</taxon>
        <taxon>Archelosauria</taxon>
        <taxon>Testudinata</taxon>
        <taxon>Testudines</taxon>
        <taxon>Cryptodira</taxon>
        <taxon>Durocryptodira</taxon>
        <taxon>Testudinoidea</taxon>
        <taxon>Geoemydidae</taxon>
        <taxon>Geoemydinae</taxon>
        <taxon>Mauremys</taxon>
    </lineage>
</organism>
<name>A0A9D3WPI6_9SAUR</name>
<sequence length="89" mass="9805">MRRSGGGAERDQLLDERRVAAPLPDEEEEEEGAMQPKLGELSTSDVTKDSVHLSWTVQAGAFDSFLLQYRDTEGKRQALPVDGGSRTLD</sequence>
<feature type="compositionally biased region" description="Basic and acidic residues" evidence="1">
    <location>
        <begin position="8"/>
        <end position="19"/>
    </location>
</feature>
<evidence type="ECO:0000313" key="2">
    <source>
        <dbReference type="EMBL" id="KAH1164732.1"/>
    </source>
</evidence>